<accession>A0A7S3HSZ4</accession>
<feature type="compositionally biased region" description="Polar residues" evidence="1">
    <location>
        <begin position="568"/>
        <end position="578"/>
    </location>
</feature>
<name>A0A7S3HSZ4_9STRA</name>
<evidence type="ECO:0000256" key="1">
    <source>
        <dbReference type="SAM" id="MobiDB-lite"/>
    </source>
</evidence>
<feature type="compositionally biased region" description="Basic and acidic residues" evidence="1">
    <location>
        <begin position="377"/>
        <end position="386"/>
    </location>
</feature>
<evidence type="ECO:0008006" key="4">
    <source>
        <dbReference type="Google" id="ProtNLM"/>
    </source>
</evidence>
<feature type="compositionally biased region" description="Polar residues" evidence="1">
    <location>
        <begin position="426"/>
        <end position="443"/>
    </location>
</feature>
<feature type="transmembrane region" description="Helical" evidence="2">
    <location>
        <begin position="306"/>
        <end position="338"/>
    </location>
</feature>
<keyword evidence="2" id="KW-0812">Transmembrane</keyword>
<sequence>MNDDAEETKLFDAQWGLVKNNTPNADELYYMTNRARYDVCESIMDAEEQATAIRAELVNYTVQHAGLEILQLFILDLLGRDTPAARIFKEKFAEEFEDSLAVQAWQKAFAWITVLCLNGFFMYYVLLKAFEKGYEWQIQYLACFLLQFAVEVLIFETSECVWLNYSVPSFVRAEVAVAVDKLRTHVTNVTQMTGERRDKPKDKHFLVDVPAHLFVSVKVAQHHMQLLESQIVSCYSQFMPGELSRTWEHYKSYLDERAAQVVPVHSSRFSGLFRALLRGLSLALTIFVTIPFVYQRVSLRFVQPVLFAGISVVWFFAVGSPIGIGIMCGLVALLGLLVSWRWYRGHRAQQELVSVVPDTHPAPTGSDGSTVPTFIFSDDRDHHHAGEGATGVEDGDDHPNSESTVDTGDVASLESEQDSISAGHKSGNNSSVEKYSSNGSKQQQRLRHVTPGSKFGTSSDGVSVLSLDKPRKNKAGTKPAKNKAAVPAATSRAAGRTAGRAAGQSRSESAASHSDSADEVGALPMRTSPHPAAHYLDSSVDASEAEKEKGEEESDVEGHVSLPVLGSETKNYLRNSIGTDDEKF</sequence>
<dbReference type="EMBL" id="HBIC01064303">
    <property type="protein sequence ID" value="CAE0304099.1"/>
    <property type="molecule type" value="Transcribed_RNA"/>
</dbReference>
<feature type="transmembrane region" description="Helical" evidence="2">
    <location>
        <begin position="108"/>
        <end position="126"/>
    </location>
</feature>
<feature type="compositionally biased region" description="Low complexity" evidence="1">
    <location>
        <begin position="478"/>
        <end position="514"/>
    </location>
</feature>
<organism evidence="3">
    <name type="scientific">Spumella elongata</name>
    <dbReference type="NCBI Taxonomy" id="89044"/>
    <lineage>
        <taxon>Eukaryota</taxon>
        <taxon>Sar</taxon>
        <taxon>Stramenopiles</taxon>
        <taxon>Ochrophyta</taxon>
        <taxon>Chrysophyceae</taxon>
        <taxon>Chromulinales</taxon>
        <taxon>Chromulinaceae</taxon>
        <taxon>Spumella</taxon>
    </lineage>
</organism>
<keyword evidence="2" id="KW-0472">Membrane</keyword>
<reference evidence="3" key="1">
    <citation type="submission" date="2021-01" db="EMBL/GenBank/DDBJ databases">
        <authorList>
            <person name="Corre E."/>
            <person name="Pelletier E."/>
            <person name="Niang G."/>
            <person name="Scheremetjew M."/>
            <person name="Finn R."/>
            <person name="Kale V."/>
            <person name="Holt S."/>
            <person name="Cochrane G."/>
            <person name="Meng A."/>
            <person name="Brown T."/>
            <person name="Cohen L."/>
        </authorList>
    </citation>
    <scope>NUCLEOTIDE SEQUENCE</scope>
    <source>
        <strain evidence="3">CCAP 955/1</strain>
    </source>
</reference>
<dbReference type="AlphaFoldDB" id="A0A7S3HSZ4"/>
<protein>
    <recommendedName>
        <fullName evidence="4">Transmembrane protein</fullName>
    </recommendedName>
</protein>
<feature type="region of interest" description="Disordered" evidence="1">
    <location>
        <begin position="357"/>
        <end position="584"/>
    </location>
</feature>
<proteinExistence type="predicted"/>
<evidence type="ECO:0000313" key="3">
    <source>
        <dbReference type="EMBL" id="CAE0304099.1"/>
    </source>
</evidence>
<gene>
    <name evidence="3" type="ORF">SELO1098_LOCUS32958</name>
</gene>
<feature type="transmembrane region" description="Helical" evidence="2">
    <location>
        <begin position="275"/>
        <end position="294"/>
    </location>
</feature>
<keyword evidence="2" id="KW-1133">Transmembrane helix</keyword>
<evidence type="ECO:0000256" key="2">
    <source>
        <dbReference type="SAM" id="Phobius"/>
    </source>
</evidence>